<proteinExistence type="predicted"/>
<accession>A0ABY7CFX1</accession>
<evidence type="ECO:0000256" key="1">
    <source>
        <dbReference type="SAM" id="MobiDB-lite"/>
    </source>
</evidence>
<evidence type="ECO:0000313" key="3">
    <source>
        <dbReference type="Proteomes" id="UP001164743"/>
    </source>
</evidence>
<organism evidence="2 3">
    <name type="scientific">Puccinia triticina</name>
    <dbReference type="NCBI Taxonomy" id="208348"/>
    <lineage>
        <taxon>Eukaryota</taxon>
        <taxon>Fungi</taxon>
        <taxon>Dikarya</taxon>
        <taxon>Basidiomycota</taxon>
        <taxon>Pucciniomycotina</taxon>
        <taxon>Pucciniomycetes</taxon>
        <taxon>Pucciniales</taxon>
        <taxon>Pucciniaceae</taxon>
        <taxon>Puccinia</taxon>
    </lineage>
</organism>
<feature type="region of interest" description="Disordered" evidence="1">
    <location>
        <begin position="1"/>
        <end position="25"/>
    </location>
</feature>
<dbReference type="Proteomes" id="UP001164743">
    <property type="component" value="Chromosome 4A"/>
</dbReference>
<dbReference type="RefSeq" id="XP_053019653.1">
    <property type="nucleotide sequence ID" value="XM_053168444.1"/>
</dbReference>
<protein>
    <submittedName>
        <fullName evidence="2">Uncharacterized protein</fullName>
    </submittedName>
</protein>
<dbReference type="GeneID" id="77809339"/>
<gene>
    <name evidence="2" type="ORF">PtA15_4A549</name>
</gene>
<sequence>MDSIHSAPKGTNGHSKAPQPFSVTTPTATDSFAAILVPESQEEHGVVSFAQGAPAQLPWFHPFDETT</sequence>
<reference evidence="2" key="1">
    <citation type="submission" date="2022-10" db="EMBL/GenBank/DDBJ databases">
        <title>Puccinia triticina Genome sequencing and assembly.</title>
        <authorList>
            <person name="Li C."/>
        </authorList>
    </citation>
    <scope>NUCLEOTIDE SEQUENCE</scope>
    <source>
        <strain evidence="2">Pt15</strain>
    </source>
</reference>
<evidence type="ECO:0000313" key="2">
    <source>
        <dbReference type="EMBL" id="WAQ84098.1"/>
    </source>
</evidence>
<name>A0ABY7CFX1_9BASI</name>
<dbReference type="EMBL" id="CP110424">
    <property type="protein sequence ID" value="WAQ84098.1"/>
    <property type="molecule type" value="Genomic_DNA"/>
</dbReference>
<keyword evidence="3" id="KW-1185">Reference proteome</keyword>